<dbReference type="GO" id="GO:0032217">
    <property type="term" value="F:riboflavin transmembrane transporter activity"/>
    <property type="evidence" value="ECO:0007669"/>
    <property type="project" value="InterPro"/>
</dbReference>
<dbReference type="GeneID" id="25405763"/>
<dbReference type="InterPro" id="IPR025720">
    <property type="entry name" value="RibU"/>
</dbReference>
<keyword evidence="1" id="KW-0812">Transmembrane</keyword>
<gene>
    <name evidence="2" type="ORF">TCARB_0305</name>
</gene>
<name>A0A3G1A4I1_9CREN</name>
<dbReference type="RefSeq" id="WP_052886488.1">
    <property type="nucleotide sequence ID" value="NZ_CP007493.1"/>
</dbReference>
<dbReference type="Gene3D" id="1.10.1760.20">
    <property type="match status" value="1"/>
</dbReference>
<accession>A0A3G1A4I1</accession>
<feature type="transmembrane region" description="Helical" evidence="1">
    <location>
        <begin position="144"/>
        <end position="164"/>
    </location>
</feature>
<dbReference type="GO" id="GO:0005886">
    <property type="term" value="C:plasma membrane"/>
    <property type="evidence" value="ECO:0007669"/>
    <property type="project" value="InterPro"/>
</dbReference>
<evidence type="ECO:0000313" key="2">
    <source>
        <dbReference type="EMBL" id="AJB41379.1"/>
    </source>
</evidence>
<organism evidence="2 3">
    <name type="scientific">Thermofilum adornatum 1505</name>
    <dbReference type="NCBI Taxonomy" id="697581"/>
    <lineage>
        <taxon>Archaea</taxon>
        <taxon>Thermoproteota</taxon>
        <taxon>Thermoprotei</taxon>
        <taxon>Thermofilales</taxon>
        <taxon>Thermofilaceae</taxon>
        <taxon>Thermofilum</taxon>
    </lineage>
</organism>
<feature type="transmembrane region" description="Helical" evidence="1">
    <location>
        <begin position="106"/>
        <end position="124"/>
    </location>
</feature>
<dbReference type="KEGG" id="tcb:TCARB_0305"/>
<feature type="transmembrane region" description="Helical" evidence="1">
    <location>
        <begin position="77"/>
        <end position="94"/>
    </location>
</feature>
<keyword evidence="1" id="KW-1133">Transmembrane helix</keyword>
<feature type="transmembrane region" description="Helical" evidence="1">
    <location>
        <begin position="46"/>
        <end position="65"/>
    </location>
</feature>
<sequence>MRRTVKISLTALFGSLAIVFSILRLEASFPLLPWLKFDLAEIPSMLAYFTCGLGYGILAEAIHYIGLVARGSNFLNAFMKFLAVASMMVGYSLFTRTIHKAVSGMVLRVIAMSIMNYVYFYFLYPNFLSYALKVAGSIELLYGYTAVFNIIHGALTIGVSLLLVREIEKRVKLPPK</sequence>
<dbReference type="PANTHER" id="PTHR38438:SF1">
    <property type="entry name" value="RIBOFLAVIN TRANSPORTER RIBU"/>
    <property type="match status" value="1"/>
</dbReference>
<feature type="transmembrane region" description="Helical" evidence="1">
    <location>
        <begin position="6"/>
        <end position="25"/>
    </location>
</feature>
<dbReference type="AlphaFoldDB" id="A0A3G1A4I1"/>
<dbReference type="Proteomes" id="UP000266720">
    <property type="component" value="Chromosome"/>
</dbReference>
<dbReference type="PANTHER" id="PTHR38438">
    <property type="entry name" value="RIBOFLAVIN TRANSPORTER RIBU"/>
    <property type="match status" value="1"/>
</dbReference>
<evidence type="ECO:0000313" key="3">
    <source>
        <dbReference type="Proteomes" id="UP000266720"/>
    </source>
</evidence>
<protein>
    <submittedName>
        <fullName evidence="2">Substrate-specific component RibU of riboflavin ECF transporter</fullName>
    </submittedName>
</protein>
<dbReference type="STRING" id="697581.TCARB_0305"/>
<evidence type="ECO:0000256" key="1">
    <source>
        <dbReference type="SAM" id="Phobius"/>
    </source>
</evidence>
<reference evidence="3" key="1">
    <citation type="book" date="2010" name="EXTREMOPHILES" publisher="0:0-0">
        <title>Complete genome sequences of ten hyperthermophilic archaea reveal their metabolic capabilities and possible ecological roles.</title>
        <editorList>
            <person name="?"/>
        </editorList>
        <authorList>
            <person name="Ravin N.V."/>
            <person name="Mardanov A.V."/>
            <person name="Bonch-Osmolovskaya E.A."/>
            <person name="Skryabin K.G."/>
        </authorList>
    </citation>
    <scope>NUCLEOTIDE SEQUENCE [LARGE SCALE GENOMIC DNA]</scope>
    <source>
        <strain evidence="3">1505</strain>
    </source>
</reference>
<proteinExistence type="predicted"/>
<dbReference type="EMBL" id="CP007493">
    <property type="protein sequence ID" value="AJB41379.1"/>
    <property type="molecule type" value="Genomic_DNA"/>
</dbReference>
<keyword evidence="1" id="KW-0472">Membrane</keyword>